<feature type="transmembrane region" description="Helical" evidence="1">
    <location>
        <begin position="351"/>
        <end position="370"/>
    </location>
</feature>
<feature type="transmembrane region" description="Helical" evidence="1">
    <location>
        <begin position="173"/>
        <end position="195"/>
    </location>
</feature>
<feature type="transmembrane region" description="Helical" evidence="1">
    <location>
        <begin position="21"/>
        <end position="39"/>
    </location>
</feature>
<name>A0A841Z119_9LIST</name>
<protein>
    <submittedName>
        <fullName evidence="2">Uncharacterized protein</fullName>
    </submittedName>
</protein>
<keyword evidence="1" id="KW-1133">Transmembrane helix</keyword>
<feature type="transmembrane region" description="Helical" evidence="1">
    <location>
        <begin position="216"/>
        <end position="238"/>
    </location>
</feature>
<keyword evidence="1" id="KW-0812">Transmembrane</keyword>
<gene>
    <name evidence="2" type="ORF">HB850_12205</name>
</gene>
<dbReference type="Proteomes" id="UP000569903">
    <property type="component" value="Unassembled WGS sequence"/>
</dbReference>
<evidence type="ECO:0000256" key="1">
    <source>
        <dbReference type="SAM" id="Phobius"/>
    </source>
</evidence>
<organism evidence="2 3">
    <name type="scientific">Listeria newyorkensis</name>
    <dbReference type="NCBI Taxonomy" id="1497681"/>
    <lineage>
        <taxon>Bacteria</taxon>
        <taxon>Bacillati</taxon>
        <taxon>Bacillota</taxon>
        <taxon>Bacilli</taxon>
        <taxon>Bacillales</taxon>
        <taxon>Listeriaceae</taxon>
        <taxon>Listeria</taxon>
    </lineage>
</organism>
<dbReference type="AlphaFoldDB" id="A0A841Z119"/>
<dbReference type="EMBL" id="JAARQN010000012">
    <property type="protein sequence ID" value="MBC1458517.1"/>
    <property type="molecule type" value="Genomic_DNA"/>
</dbReference>
<keyword evidence="1" id="KW-0472">Membrane</keyword>
<comment type="caution">
    <text evidence="2">The sequence shown here is derived from an EMBL/GenBank/DDBJ whole genome shotgun (WGS) entry which is preliminary data.</text>
</comment>
<sequence length="390" mass="43430">MGQQKLYFKKFYKNKGNWIPILVFIVAILLVLIMNTRVADERNMAGMVQAEISMNEEMLALNGQRNESAETAEEKAAFKEGEELSRARINTQKRMVELYNNEKWAEAYRINIHLTKESFGLYDGETPASPELRESISRDIAIYTKLAELDIKSDQVDMETQGATFLYRTLANFFPVLFVIILCFTLNAVFTDRFYGHLDRSLLLPQKYIVGTVQRLLFGLLLAVVLYIVTCLIAYLSASAFSGSGSFAYPIAIDTRTGVKTESVGSLLVQTVALQLLAIIVVVLMIDLVSKLCKRMMSTLFISLLVVVAPVLVVGKIVPLDRWAHLLPGTYFNAVSVVDNSLAIISDNGSISFINGVIVLIVMTTILLILNFGMDGWRSKGVTLNIAKQA</sequence>
<accession>A0A841Z119</accession>
<dbReference type="RefSeq" id="WP_185389657.1">
    <property type="nucleotide sequence ID" value="NZ_JAARQN010000012.1"/>
</dbReference>
<proteinExistence type="predicted"/>
<evidence type="ECO:0000313" key="3">
    <source>
        <dbReference type="Proteomes" id="UP000569903"/>
    </source>
</evidence>
<feature type="transmembrane region" description="Helical" evidence="1">
    <location>
        <begin position="267"/>
        <end position="288"/>
    </location>
</feature>
<reference evidence="2 3" key="1">
    <citation type="submission" date="2020-03" db="EMBL/GenBank/DDBJ databases">
        <title>Soil Listeria distribution.</title>
        <authorList>
            <person name="Liao J."/>
            <person name="Wiedmann M."/>
        </authorList>
    </citation>
    <scope>NUCLEOTIDE SEQUENCE [LARGE SCALE GENOMIC DNA]</scope>
    <source>
        <strain evidence="2 3">FSL L7-1614</strain>
    </source>
</reference>
<evidence type="ECO:0000313" key="2">
    <source>
        <dbReference type="EMBL" id="MBC1458517.1"/>
    </source>
</evidence>
<feature type="transmembrane region" description="Helical" evidence="1">
    <location>
        <begin position="300"/>
        <end position="318"/>
    </location>
</feature>